<dbReference type="RefSeq" id="XP_018735714.1">
    <property type="nucleotide sequence ID" value="XM_018878407.1"/>
</dbReference>
<dbReference type="Gene3D" id="1.10.1000.11">
    <property type="entry name" value="Arf Nucleotide-binding Site Opener,domain 2"/>
    <property type="match status" value="1"/>
</dbReference>
<dbReference type="GeneID" id="30033330"/>
<feature type="compositionally biased region" description="Polar residues" evidence="1">
    <location>
        <begin position="289"/>
        <end position="315"/>
    </location>
</feature>
<dbReference type="Proteomes" id="UP000189580">
    <property type="component" value="Chromosome a"/>
</dbReference>
<evidence type="ECO:0000313" key="3">
    <source>
        <dbReference type="EMBL" id="ANB13237.1"/>
    </source>
</evidence>
<dbReference type="SUPFAM" id="SSF48425">
    <property type="entry name" value="Sec7 domain"/>
    <property type="match status" value="1"/>
</dbReference>
<dbReference type="PANTHER" id="PTHR10663">
    <property type="entry name" value="GUANYL-NUCLEOTIDE EXCHANGE FACTOR"/>
    <property type="match status" value="1"/>
</dbReference>
<feature type="compositionally biased region" description="Low complexity" evidence="1">
    <location>
        <begin position="46"/>
        <end position="66"/>
    </location>
</feature>
<feature type="compositionally biased region" description="Polar residues" evidence="1">
    <location>
        <begin position="462"/>
        <end position="472"/>
    </location>
</feature>
<proteinExistence type="predicted"/>
<sequence>MPSISLRRKKVQAEGPQSAGPVPASGAGYHYEMLPPASSPAPDRAGGSFDPGTDSGTTDSQTSGLTEPAASEGAMAFNERPDSSGGGRGDRRTTRMASSSSFSSSSSTSGVHHKLASVFSSSSSTSSSSKSSRKSFLKRNSSSLLRAGSSSTSGKSGFRRRDLKASLGINGKKEDPSSQPQSQLDIERADVNRQQQEQQQQATFLIPNSTGSTGTSPNSYNNTLSQTSLSRPGSSPNFGSTPGASSSVVSLLSRVRQSFEDLRDVTGMVMGSNNNNGSSHNVNSGVSSAPLTSMTRSRASTFQSVRSTDTSTTGVRSPPLLPLSTLQSPTFPSSELHGTQQQSSPHSRTSSIVILSPRLSAAGVSPISPVEANRSSSRSSSRINSPLASATTSDLMIPAITLENPEHPTTSSSPREHQQLEDLPENAIQKVTFNSLYSKSIPDLSSTSTLQPGPRAMVSVSGEPSNNNSIQHASKPSNSSDKSRSYSGFGAPNLGAPPSFKERLRRKTFSMIFPDNDLPFGSASPTDSSVAQTSTSLTPTTASTSSSRTGWSNNASMAPPPHTPVSSTYTSDSPPWQAGVLSSTDSGETIDFASLSTSTNSETPSGDTTLKPKRVPLMRSLSSQEVIDNSQNQNSPTSSDSGLATVVDSEFSPKSRPRSKTVGSVSNEYKAMSASSHGSSNTSSFLPRPSFGSLLTGKLRSESESSIPFNKKSSPSPRPSFSFSTAAEERLPERHIVDNELESPEVYLVRLKETTTLGTSLVAVLSQSDQPFHREVLQLCIDNESFAGEPLDMALRKFLMHFRLPKETQQIDRVLEAFATTYHKNNPDVYVDRETTYFVVFSLVILHTDFFNKNNRHKMAKNEYVNNTRSDDVPDVVLEVSVTCVPLLGKDALLLPKQY</sequence>
<feature type="compositionally biased region" description="Low complexity" evidence="1">
    <location>
        <begin position="533"/>
        <end position="552"/>
    </location>
</feature>
<evidence type="ECO:0000256" key="1">
    <source>
        <dbReference type="SAM" id="MobiDB-lite"/>
    </source>
</evidence>
<dbReference type="SMART" id="SM00222">
    <property type="entry name" value="Sec7"/>
    <property type="match status" value="1"/>
</dbReference>
<dbReference type="PROSITE" id="PS50190">
    <property type="entry name" value="SEC7"/>
    <property type="match status" value="1"/>
</dbReference>
<feature type="compositionally biased region" description="Polar residues" evidence="1">
    <location>
        <begin position="383"/>
        <end position="394"/>
    </location>
</feature>
<feature type="compositionally biased region" description="Polar residues" evidence="1">
    <location>
        <begin position="336"/>
        <end position="350"/>
    </location>
</feature>
<feature type="compositionally biased region" description="Low complexity" evidence="1">
    <location>
        <begin position="98"/>
        <end position="109"/>
    </location>
</feature>
<gene>
    <name evidence="3" type="primary">SYT1</name>
    <name evidence="3" type="ORF">AWJ20_1519</name>
</gene>
<feature type="compositionally biased region" description="Polar residues" evidence="1">
    <location>
        <begin position="442"/>
        <end position="451"/>
    </location>
</feature>
<feature type="compositionally biased region" description="Low complexity" evidence="1">
    <location>
        <begin position="713"/>
        <end position="724"/>
    </location>
</feature>
<feature type="domain" description="SEC7" evidence="2">
    <location>
        <begin position="729"/>
        <end position="869"/>
    </location>
</feature>
<dbReference type="GO" id="GO:0032012">
    <property type="term" value="P:regulation of ARF protein signal transduction"/>
    <property type="evidence" value="ECO:0007669"/>
    <property type="project" value="InterPro"/>
</dbReference>
<organism evidence="3 4">
    <name type="scientific">Sugiyamaella lignohabitans</name>
    <dbReference type="NCBI Taxonomy" id="796027"/>
    <lineage>
        <taxon>Eukaryota</taxon>
        <taxon>Fungi</taxon>
        <taxon>Dikarya</taxon>
        <taxon>Ascomycota</taxon>
        <taxon>Saccharomycotina</taxon>
        <taxon>Dipodascomycetes</taxon>
        <taxon>Dipodascales</taxon>
        <taxon>Trichomonascaceae</taxon>
        <taxon>Sugiyamaella</taxon>
    </lineage>
</organism>
<dbReference type="OrthoDB" id="430364at2759"/>
<protein>
    <submittedName>
        <fullName evidence="3">Arf family guanine nucleotide exchange factor SYT1</fullName>
    </submittedName>
</protein>
<name>A0A161HK30_9ASCO</name>
<feature type="compositionally biased region" description="Polar residues" evidence="1">
    <location>
        <begin position="594"/>
        <end position="608"/>
    </location>
</feature>
<evidence type="ECO:0000313" key="4">
    <source>
        <dbReference type="Proteomes" id="UP000189580"/>
    </source>
</evidence>
<feature type="compositionally biased region" description="Low complexity" evidence="1">
    <location>
        <begin position="194"/>
        <end position="223"/>
    </location>
</feature>
<feature type="compositionally biased region" description="Basic residues" evidence="1">
    <location>
        <begin position="1"/>
        <end position="10"/>
    </location>
</feature>
<feature type="region of interest" description="Disordered" evidence="1">
    <location>
        <begin position="363"/>
        <end position="396"/>
    </location>
</feature>
<feature type="compositionally biased region" description="Low complexity" evidence="1">
    <location>
        <begin position="120"/>
        <end position="130"/>
    </location>
</feature>
<dbReference type="EMBL" id="CP014501">
    <property type="protein sequence ID" value="ANB13237.1"/>
    <property type="molecule type" value="Genomic_DNA"/>
</dbReference>
<dbReference type="AlphaFoldDB" id="A0A161HK30"/>
<feature type="region of interest" description="Disordered" evidence="1">
    <location>
        <begin position="519"/>
        <end position="665"/>
    </location>
</feature>
<dbReference type="PANTHER" id="PTHR10663:SF405">
    <property type="entry name" value="ARF GUANINE NUCLEOTIDE EXCHANGE FACTOR SYT1"/>
    <property type="match status" value="1"/>
</dbReference>
<feature type="compositionally biased region" description="Polar residues" evidence="1">
    <location>
        <begin position="564"/>
        <end position="587"/>
    </location>
</feature>
<accession>A0A161HK30</accession>
<feature type="compositionally biased region" description="Polar residues" evidence="1">
    <location>
        <begin position="523"/>
        <end position="532"/>
    </location>
</feature>
<dbReference type="GO" id="GO:0005085">
    <property type="term" value="F:guanyl-nucleotide exchange factor activity"/>
    <property type="evidence" value="ECO:0007669"/>
    <property type="project" value="InterPro"/>
</dbReference>
<dbReference type="InterPro" id="IPR023394">
    <property type="entry name" value="Sec7_C_sf"/>
</dbReference>
<feature type="compositionally biased region" description="Low complexity" evidence="1">
    <location>
        <begin position="138"/>
        <end position="154"/>
    </location>
</feature>
<dbReference type="KEGG" id="slb:AWJ20_1519"/>
<feature type="region of interest" description="Disordered" evidence="1">
    <location>
        <begin position="267"/>
        <end position="350"/>
    </location>
</feature>
<dbReference type="InterPro" id="IPR000904">
    <property type="entry name" value="Sec7_dom"/>
</dbReference>
<feature type="region of interest" description="Disordered" evidence="1">
    <location>
        <begin position="702"/>
        <end position="727"/>
    </location>
</feature>
<feature type="compositionally biased region" description="Low complexity" evidence="1">
    <location>
        <begin position="322"/>
        <end position="334"/>
    </location>
</feature>
<feature type="compositionally biased region" description="Polar residues" evidence="1">
    <location>
        <begin position="620"/>
        <end position="642"/>
    </location>
</feature>
<dbReference type="Pfam" id="PF01369">
    <property type="entry name" value="Sec7"/>
    <property type="match status" value="1"/>
</dbReference>
<feature type="region of interest" description="Disordered" evidence="1">
    <location>
        <begin position="442"/>
        <end position="501"/>
    </location>
</feature>
<evidence type="ECO:0000259" key="2">
    <source>
        <dbReference type="PROSITE" id="PS50190"/>
    </source>
</evidence>
<feature type="region of interest" description="Disordered" evidence="1">
    <location>
        <begin position="1"/>
        <end position="245"/>
    </location>
</feature>
<keyword evidence="4" id="KW-1185">Reference proteome</keyword>
<reference evidence="3 4" key="1">
    <citation type="submission" date="2016-02" db="EMBL/GenBank/DDBJ databases">
        <title>Complete genome sequence and transcriptome regulation of the pentose utilising yeast Sugiyamaella lignohabitans.</title>
        <authorList>
            <person name="Bellasio M."/>
            <person name="Peymann A."/>
            <person name="Valli M."/>
            <person name="Sipitzky M."/>
            <person name="Graf A."/>
            <person name="Sauer M."/>
            <person name="Marx H."/>
            <person name="Mattanovich D."/>
        </authorList>
    </citation>
    <scope>NUCLEOTIDE SEQUENCE [LARGE SCALE GENOMIC DNA]</scope>
    <source>
        <strain evidence="3 4">CBS 10342</strain>
    </source>
</reference>
<feature type="compositionally biased region" description="Low complexity" evidence="1">
    <location>
        <begin position="267"/>
        <end position="288"/>
    </location>
</feature>
<dbReference type="InterPro" id="IPR035999">
    <property type="entry name" value="Sec7_dom_sf"/>
</dbReference>
<feature type="compositionally biased region" description="Polar residues" evidence="1">
    <location>
        <begin position="224"/>
        <end position="244"/>
    </location>
</feature>